<dbReference type="InterPro" id="IPR036964">
    <property type="entry name" value="RASGEF_cat_dom_sf"/>
</dbReference>
<proteinExistence type="predicted"/>
<dbReference type="GO" id="GO:0005085">
    <property type="term" value="F:guanyl-nucleotide exchange factor activity"/>
    <property type="evidence" value="ECO:0007669"/>
    <property type="project" value="UniProtKB-KW"/>
</dbReference>
<dbReference type="InterPro" id="IPR023578">
    <property type="entry name" value="Ras_GEF_dom_sf"/>
</dbReference>
<evidence type="ECO:0000256" key="3">
    <source>
        <dbReference type="SAM" id="MobiDB-lite"/>
    </source>
</evidence>
<feature type="compositionally biased region" description="Polar residues" evidence="3">
    <location>
        <begin position="780"/>
        <end position="798"/>
    </location>
</feature>
<dbReference type="SMART" id="SM00147">
    <property type="entry name" value="RasGEF"/>
    <property type="match status" value="1"/>
</dbReference>
<feature type="region of interest" description="Disordered" evidence="3">
    <location>
        <begin position="1"/>
        <end position="119"/>
    </location>
</feature>
<dbReference type="GO" id="GO:0005886">
    <property type="term" value="C:plasma membrane"/>
    <property type="evidence" value="ECO:0007669"/>
    <property type="project" value="TreeGrafter"/>
</dbReference>
<name>A0A0B7KJI6_BIOOC</name>
<feature type="domain" description="Ras-GEF" evidence="4">
    <location>
        <begin position="1506"/>
        <end position="1749"/>
    </location>
</feature>
<feature type="region of interest" description="Disordered" evidence="3">
    <location>
        <begin position="1050"/>
        <end position="1086"/>
    </location>
</feature>
<feature type="region of interest" description="Disordered" evidence="3">
    <location>
        <begin position="776"/>
        <end position="801"/>
    </location>
</feature>
<dbReference type="Pfam" id="PF00617">
    <property type="entry name" value="RasGEF"/>
    <property type="match status" value="1"/>
</dbReference>
<evidence type="ECO:0008006" key="7">
    <source>
        <dbReference type="Google" id="ProtNLM"/>
    </source>
</evidence>
<feature type="compositionally biased region" description="Polar residues" evidence="3">
    <location>
        <begin position="543"/>
        <end position="561"/>
    </location>
</feature>
<feature type="region of interest" description="Disordered" evidence="3">
    <location>
        <begin position="920"/>
        <end position="963"/>
    </location>
</feature>
<dbReference type="CDD" id="cd06224">
    <property type="entry name" value="REM"/>
    <property type="match status" value="1"/>
</dbReference>
<evidence type="ECO:0000259" key="4">
    <source>
        <dbReference type="PROSITE" id="PS50009"/>
    </source>
</evidence>
<feature type="compositionally biased region" description="Basic residues" evidence="3">
    <location>
        <begin position="322"/>
        <end position="331"/>
    </location>
</feature>
<reference evidence="6" key="1">
    <citation type="submission" date="2015-01" db="EMBL/GenBank/DDBJ databases">
        <authorList>
            <person name="Durling Mikael"/>
        </authorList>
    </citation>
    <scope>NUCLEOTIDE SEQUENCE</scope>
</reference>
<feature type="compositionally biased region" description="Basic and acidic residues" evidence="3">
    <location>
        <begin position="86"/>
        <end position="106"/>
    </location>
</feature>
<keyword evidence="1 2" id="KW-0344">Guanine-nucleotide releasing factor</keyword>
<dbReference type="InterPro" id="IPR000651">
    <property type="entry name" value="Ras-like_Gua-exchang_fac_N"/>
</dbReference>
<organism evidence="6">
    <name type="scientific">Bionectria ochroleuca</name>
    <name type="common">Gliocladium roseum</name>
    <dbReference type="NCBI Taxonomy" id="29856"/>
    <lineage>
        <taxon>Eukaryota</taxon>
        <taxon>Fungi</taxon>
        <taxon>Dikarya</taxon>
        <taxon>Ascomycota</taxon>
        <taxon>Pezizomycotina</taxon>
        <taxon>Sordariomycetes</taxon>
        <taxon>Hypocreomycetidae</taxon>
        <taxon>Hypocreales</taxon>
        <taxon>Bionectriaceae</taxon>
        <taxon>Clonostachys</taxon>
    </lineage>
</organism>
<feature type="compositionally biased region" description="Polar residues" evidence="3">
    <location>
        <begin position="1061"/>
        <end position="1072"/>
    </location>
</feature>
<evidence type="ECO:0000259" key="5">
    <source>
        <dbReference type="PROSITE" id="PS50212"/>
    </source>
</evidence>
<feature type="region of interest" description="Disordered" evidence="3">
    <location>
        <begin position="527"/>
        <end position="620"/>
    </location>
</feature>
<evidence type="ECO:0000256" key="2">
    <source>
        <dbReference type="PROSITE-ProRule" id="PRU00168"/>
    </source>
</evidence>
<feature type="compositionally biased region" description="Basic and acidic residues" evidence="3">
    <location>
        <begin position="189"/>
        <end position="198"/>
    </location>
</feature>
<dbReference type="Gene3D" id="1.10.840.10">
    <property type="entry name" value="Ras guanine-nucleotide exchange factors catalytic domain"/>
    <property type="match status" value="1"/>
</dbReference>
<accession>A0A0B7KJI6</accession>
<dbReference type="GO" id="GO:0007265">
    <property type="term" value="P:Ras protein signal transduction"/>
    <property type="evidence" value="ECO:0007669"/>
    <property type="project" value="TreeGrafter"/>
</dbReference>
<dbReference type="SMART" id="SM00229">
    <property type="entry name" value="RasGEFN"/>
    <property type="match status" value="1"/>
</dbReference>
<feature type="region of interest" description="Disordered" evidence="3">
    <location>
        <begin position="1459"/>
        <end position="1484"/>
    </location>
</feature>
<dbReference type="Gene3D" id="1.20.870.10">
    <property type="entry name" value="Son of sevenless (SoS) protein Chain: S domain 1"/>
    <property type="match status" value="1"/>
</dbReference>
<dbReference type="PROSITE" id="PS50212">
    <property type="entry name" value="RASGEF_NTER"/>
    <property type="match status" value="1"/>
</dbReference>
<dbReference type="PANTHER" id="PTHR23113:SF363">
    <property type="entry name" value="PROTEIN SON OF SEVENLESS"/>
    <property type="match status" value="1"/>
</dbReference>
<feature type="region of interest" description="Disordered" evidence="3">
    <location>
        <begin position="306"/>
        <end position="338"/>
    </location>
</feature>
<feature type="compositionally biased region" description="Polar residues" evidence="3">
    <location>
        <begin position="1"/>
        <end position="10"/>
    </location>
</feature>
<evidence type="ECO:0000313" key="6">
    <source>
        <dbReference type="EMBL" id="CEO54831.1"/>
    </source>
</evidence>
<feature type="region of interest" description="Disordered" evidence="3">
    <location>
        <begin position="177"/>
        <end position="209"/>
    </location>
</feature>
<evidence type="ECO:0000256" key="1">
    <source>
        <dbReference type="ARBA" id="ARBA00022658"/>
    </source>
</evidence>
<protein>
    <recommendedName>
        <fullName evidence="7">Guanine nucleotide exchange factor LTE1</fullName>
    </recommendedName>
</protein>
<gene>
    <name evidence="6" type="ORF">BN869_000010889_1</name>
</gene>
<dbReference type="SUPFAM" id="SSF48366">
    <property type="entry name" value="Ras GEF"/>
    <property type="match status" value="1"/>
</dbReference>
<sequence>MEAIDQSTPILQPETALRPRPRPSQRKNVASPKRSKSTREVRTKRISPKSAFATGSDTYAGKPTPKPPRTNTSPGRPIVPATERASYGEKLGKRGKKEKDGEKWEIAPDGSSAGREGRQFTVANVGNNGRIYLRPSVRPAHQRFPQPDFIFPATPPGTSGLDYLGQPTPEFDDGGLSQGQWTPIPRPSPRLEGKRGPADNHAWAPPTRHRRAMSDSTIQDTNAAHAEAGALKIVISKPGPEHRPKTTEDAEADVLLDISIPSWRLGVPHFTSTGTPHLGRSSYSPSEEYHTMRGSLIDHSQKDLNTSLPRLGSRRPSTLKVPRSRLSRHTQPRTPTVTTAKANGTPLRLTFVTSHLVIEPAMFDDLTFKPACDDVSIVRYTSSTGVVSAATPARLVAEITSPSFLDYELISDFFLTFRAFLEPESLLQMLVARLRWATGRRDEIGMIVHVRSFVALRHWILNYFVDDFFTDYSLRIKFCESINDFIRDLVEDHKHDYRPQLRIIYELKKCWRRVCAQYWESSESEESVDDSTPIFPGGFAELTDSNPDLEASNSTPRQSDSLCPLPEATATSFYSQAPGRVQTENTAPRGAHPPSPDSPPAADVNKDFGPGSPTSMSSMDVISCSFPSKINRPVATDLPQPLRAHPVTPTMLHDQSGPIATTPRALVGKRVRANQPHRRNDSLPDSLRSQYGDPSFRDQEFLMTVPQAGSLVRGNILPPSQSFVDYELPPQVRPGRRATTVVRSQDSNFNYLEAPSADGMSGRGMKRLIGSVRRALSTRGGHTSTASFSSYTRTSDGTMTVPGVNGAPGTAVVPQASGALDGNAPRIRVDLLGAAVAEDFHRVVREDAAAAETEILEHERESSQSDLPGGVNLEYSAAYMDSTTFELLPPPGHERAPSEAGLTVGSKSILIVDGTVTSEVPKSRDGAATANSSVEAFGDTLMPRTDNLTPPITPPARFDEAARRSSHLLNEKVQNYDRESFPSLESGSVILRDNAASSQSSIYRHQRAVASLSRSRQRPPISAGITRMHMRSRSSRTQQSLDSVLQGRKLSISSDVAPPSTAMSLDETTCSEGSLDLDGSEMSQPAPKRVLRRRPGGDLKAFTNVSEIDKLALRRSQSLGSLYTDSVRTSRYRSLRLNSTERIDSIVSRDHQRHSHAFSVGQLADKPQRRELSFCSTHSSKPAMRRSFEAEAKKLARIPDDDDDGGVESALLKLEGKYHKTPKRLPSLPDALRAFMEQEDESRVCSFEAVAQQALEDHDHPLLMEDSNDIPTDVMDEHTSFADAEDQLKTPRPANKVQSFLSDASRESYISMPLLQGDPLVPELHHATKDWADKSILQDSDDDLPPNQTDTGAGLVDSTHVQYLPFDFDDGRLNRSEANVTVQEVSSPLEDQSFLDSDLSSEISNDEDVDYVGGVRLDATLPAHPLGSPVATSHFSPKPFVNLLDTSVGVRAVASSGEIVTSEHQLPPTPVTTPAGASRQPFANKANAAEESRKFSVHLPFILAFDSETLAQQFTLIEKDALNEIDWKELVDMDWKNATNHDSRSWVEFLRNNDAYGVEVVIARFNLVVKWAISEIVLTQHIEERARCLIKFIHTASHCRRYRNFATLAQLTIALSSSEISRLARTWELVPAQDMKTLKDLEALVTPMRNFFNLRAEMESSPDTRCIPFVGIYTHDLLYNAQRPSEIASSPTTIPLVNFERCRIGASVIKTLLRLLEASTQYTFIPIEGVTERCLWIGALSDDEIRRHSGNLE</sequence>
<dbReference type="InterPro" id="IPR001895">
    <property type="entry name" value="RASGEF_cat_dom"/>
</dbReference>
<dbReference type="InterPro" id="IPR008937">
    <property type="entry name" value="Ras-like_GEF"/>
</dbReference>
<feature type="domain" description="N-terminal Ras-GEF" evidence="5">
    <location>
        <begin position="383"/>
        <end position="509"/>
    </location>
</feature>
<feature type="region of interest" description="Disordered" evidence="3">
    <location>
        <begin position="671"/>
        <end position="693"/>
    </location>
</feature>
<dbReference type="Pfam" id="PF00618">
    <property type="entry name" value="RasGEF_N"/>
    <property type="match status" value="1"/>
</dbReference>
<dbReference type="EMBL" id="CDPU01000045">
    <property type="protein sequence ID" value="CEO54831.1"/>
    <property type="molecule type" value="Genomic_DNA"/>
</dbReference>
<dbReference type="PROSITE" id="PS50009">
    <property type="entry name" value="RASGEF_CAT"/>
    <property type="match status" value="1"/>
</dbReference>
<dbReference type="PANTHER" id="PTHR23113">
    <property type="entry name" value="GUANINE NUCLEOTIDE EXCHANGE FACTOR"/>
    <property type="match status" value="1"/>
</dbReference>